<proteinExistence type="predicted"/>
<evidence type="ECO:0000313" key="2">
    <source>
        <dbReference type="EMBL" id="KAA6322962.1"/>
    </source>
</evidence>
<protein>
    <submittedName>
        <fullName evidence="2">Uncharacterized protein</fullName>
    </submittedName>
</protein>
<feature type="non-terminal residue" evidence="2">
    <location>
        <position position="1"/>
    </location>
</feature>
<evidence type="ECO:0000313" key="3">
    <source>
        <dbReference type="Proteomes" id="UP000324800"/>
    </source>
</evidence>
<organism evidence="2 3">
    <name type="scientific">Streblomastix strix</name>
    <dbReference type="NCBI Taxonomy" id="222440"/>
    <lineage>
        <taxon>Eukaryota</taxon>
        <taxon>Metamonada</taxon>
        <taxon>Preaxostyla</taxon>
        <taxon>Oxymonadida</taxon>
        <taxon>Streblomastigidae</taxon>
        <taxon>Streblomastix</taxon>
    </lineage>
</organism>
<reference evidence="2 3" key="1">
    <citation type="submission" date="2019-03" db="EMBL/GenBank/DDBJ databases">
        <title>Single cell metagenomics reveals metabolic interactions within the superorganism composed of flagellate Streblomastix strix and complex community of Bacteroidetes bacteria on its surface.</title>
        <authorList>
            <person name="Treitli S.C."/>
            <person name="Kolisko M."/>
            <person name="Husnik F."/>
            <person name="Keeling P."/>
            <person name="Hampl V."/>
        </authorList>
    </citation>
    <scope>NUCLEOTIDE SEQUENCE [LARGE SCALE GENOMIC DNA]</scope>
    <source>
        <strain evidence="2">ST1C</strain>
    </source>
</reference>
<comment type="caution">
    <text evidence="2">The sequence shown here is derived from an EMBL/GenBank/DDBJ whole genome shotgun (WGS) entry which is preliminary data.</text>
</comment>
<sequence>THREGQLNGAPSPSGTFGNLKIKG</sequence>
<accession>A0A5J4QN63</accession>
<evidence type="ECO:0000256" key="1">
    <source>
        <dbReference type="SAM" id="MobiDB-lite"/>
    </source>
</evidence>
<dbReference type="AlphaFoldDB" id="A0A5J4QN63"/>
<name>A0A5J4QN63_9EUKA</name>
<dbReference type="Proteomes" id="UP000324800">
    <property type="component" value="Unassembled WGS sequence"/>
</dbReference>
<gene>
    <name evidence="2" type="ORF">EZS28_054370</name>
</gene>
<feature type="region of interest" description="Disordered" evidence="1">
    <location>
        <begin position="1"/>
        <end position="24"/>
    </location>
</feature>
<dbReference type="EMBL" id="SNRW01044774">
    <property type="protein sequence ID" value="KAA6322962.1"/>
    <property type="molecule type" value="Genomic_DNA"/>
</dbReference>